<organism evidence="9 10">
    <name type="scientific">Candidatus Borkfalkia excrementavium</name>
    <dbReference type="NCBI Taxonomy" id="2838505"/>
    <lineage>
        <taxon>Bacteria</taxon>
        <taxon>Bacillati</taxon>
        <taxon>Bacillota</taxon>
        <taxon>Clostridia</taxon>
        <taxon>Christensenellales</taxon>
        <taxon>Christensenellaceae</taxon>
        <taxon>Candidatus Borkfalkia</taxon>
    </lineage>
</organism>
<sequence>MIKKVVGYDQGKFVPLEIKVSKEGSILSKRGKGEKIVFAIVFVIFVLYAVSLIAPFLFLFINSLKGGLEYINDRNASASFALPDKWLFSNYVEAFTSMKMVDSMGNDIYLPTMLFNSLWYTFACVVCGVAASTLTGYCLAKYRFKLRGFFYGIAIFSMTIPIIGSTGASFRLMTILGIYNTPLFPFLNNFGGFGFNFLVMYGFFANLPWSYAEAVFIDGGGHGTAFFRVMLPQAWPPMLTLAIMAFIGAWNDYMTVLLYLPDYPTLASGIYRIQLSLTRGGNYPVYFAGLLVSTIPVIALYGGFSNTIMQNFTVGGLKG</sequence>
<feature type="transmembrane region" description="Helical" evidence="7">
    <location>
        <begin position="149"/>
        <end position="170"/>
    </location>
</feature>
<name>A0A9D2CFD1_9FIRM</name>
<evidence type="ECO:0000313" key="10">
    <source>
        <dbReference type="Proteomes" id="UP000824135"/>
    </source>
</evidence>
<feature type="domain" description="ABC transmembrane type-1" evidence="8">
    <location>
        <begin position="114"/>
        <end position="304"/>
    </location>
</feature>
<feature type="transmembrane region" description="Helical" evidence="7">
    <location>
        <begin position="190"/>
        <end position="209"/>
    </location>
</feature>
<evidence type="ECO:0000256" key="1">
    <source>
        <dbReference type="ARBA" id="ARBA00004651"/>
    </source>
</evidence>
<keyword evidence="4 7" id="KW-0812">Transmembrane</keyword>
<accession>A0A9D2CFD1</accession>
<proteinExistence type="inferred from homology"/>
<dbReference type="PANTHER" id="PTHR43744:SF8">
    <property type="entry name" value="SN-GLYCEROL-3-PHOSPHATE TRANSPORT SYSTEM PERMEASE PROTEIN UGPE"/>
    <property type="match status" value="1"/>
</dbReference>
<evidence type="ECO:0000313" key="9">
    <source>
        <dbReference type="EMBL" id="HIY78718.1"/>
    </source>
</evidence>
<dbReference type="PROSITE" id="PS50928">
    <property type="entry name" value="ABC_TM1"/>
    <property type="match status" value="1"/>
</dbReference>
<evidence type="ECO:0000259" key="8">
    <source>
        <dbReference type="PROSITE" id="PS50928"/>
    </source>
</evidence>
<gene>
    <name evidence="9" type="ORF">H9728_06700</name>
</gene>
<feature type="transmembrane region" description="Helical" evidence="7">
    <location>
        <begin position="229"/>
        <end position="250"/>
    </location>
</feature>
<protein>
    <submittedName>
        <fullName evidence="9">Carbohydrate ABC transporter permease</fullName>
    </submittedName>
</protein>
<comment type="subcellular location">
    <subcellularLocation>
        <location evidence="1 7">Cell membrane</location>
        <topology evidence="1 7">Multi-pass membrane protein</topology>
    </subcellularLocation>
</comment>
<reference evidence="9" key="2">
    <citation type="submission" date="2021-04" db="EMBL/GenBank/DDBJ databases">
        <authorList>
            <person name="Gilroy R."/>
        </authorList>
    </citation>
    <scope>NUCLEOTIDE SEQUENCE</scope>
    <source>
        <strain evidence="9">CHK199-9574</strain>
    </source>
</reference>
<keyword evidence="6 7" id="KW-0472">Membrane</keyword>
<evidence type="ECO:0000256" key="5">
    <source>
        <dbReference type="ARBA" id="ARBA00022989"/>
    </source>
</evidence>
<feature type="transmembrane region" description="Helical" evidence="7">
    <location>
        <begin position="118"/>
        <end position="140"/>
    </location>
</feature>
<keyword evidence="2 7" id="KW-0813">Transport</keyword>
<dbReference type="Gene3D" id="1.10.3720.10">
    <property type="entry name" value="MetI-like"/>
    <property type="match status" value="1"/>
</dbReference>
<comment type="caution">
    <text evidence="9">The sequence shown here is derived from an EMBL/GenBank/DDBJ whole genome shotgun (WGS) entry which is preliminary data.</text>
</comment>
<feature type="transmembrane region" description="Helical" evidence="7">
    <location>
        <begin position="285"/>
        <end position="304"/>
    </location>
</feature>
<dbReference type="EMBL" id="DXCO01000040">
    <property type="protein sequence ID" value="HIY78718.1"/>
    <property type="molecule type" value="Genomic_DNA"/>
</dbReference>
<dbReference type="AlphaFoldDB" id="A0A9D2CFD1"/>
<evidence type="ECO:0000256" key="3">
    <source>
        <dbReference type="ARBA" id="ARBA00022475"/>
    </source>
</evidence>
<dbReference type="Proteomes" id="UP000824135">
    <property type="component" value="Unassembled WGS sequence"/>
</dbReference>
<evidence type="ECO:0000256" key="4">
    <source>
        <dbReference type="ARBA" id="ARBA00022692"/>
    </source>
</evidence>
<evidence type="ECO:0000256" key="6">
    <source>
        <dbReference type="ARBA" id="ARBA00023136"/>
    </source>
</evidence>
<dbReference type="PANTHER" id="PTHR43744">
    <property type="entry name" value="ABC TRANSPORTER PERMEASE PROTEIN MG189-RELATED-RELATED"/>
    <property type="match status" value="1"/>
</dbReference>
<keyword evidence="5 7" id="KW-1133">Transmembrane helix</keyword>
<dbReference type="InterPro" id="IPR000515">
    <property type="entry name" value="MetI-like"/>
</dbReference>
<evidence type="ECO:0000256" key="7">
    <source>
        <dbReference type="RuleBase" id="RU363032"/>
    </source>
</evidence>
<dbReference type="GO" id="GO:0055085">
    <property type="term" value="P:transmembrane transport"/>
    <property type="evidence" value="ECO:0007669"/>
    <property type="project" value="InterPro"/>
</dbReference>
<dbReference type="InterPro" id="IPR035906">
    <property type="entry name" value="MetI-like_sf"/>
</dbReference>
<dbReference type="GO" id="GO:0005886">
    <property type="term" value="C:plasma membrane"/>
    <property type="evidence" value="ECO:0007669"/>
    <property type="project" value="UniProtKB-SubCell"/>
</dbReference>
<dbReference type="Pfam" id="PF00528">
    <property type="entry name" value="BPD_transp_1"/>
    <property type="match status" value="1"/>
</dbReference>
<comment type="similarity">
    <text evidence="7">Belongs to the binding-protein-dependent transport system permease family.</text>
</comment>
<feature type="transmembrane region" description="Helical" evidence="7">
    <location>
        <begin position="36"/>
        <end position="61"/>
    </location>
</feature>
<reference evidence="9" key="1">
    <citation type="journal article" date="2021" name="PeerJ">
        <title>Extensive microbial diversity within the chicken gut microbiome revealed by metagenomics and culture.</title>
        <authorList>
            <person name="Gilroy R."/>
            <person name="Ravi A."/>
            <person name="Getino M."/>
            <person name="Pursley I."/>
            <person name="Horton D.L."/>
            <person name="Alikhan N.F."/>
            <person name="Baker D."/>
            <person name="Gharbi K."/>
            <person name="Hall N."/>
            <person name="Watson M."/>
            <person name="Adriaenssens E.M."/>
            <person name="Foster-Nyarko E."/>
            <person name="Jarju S."/>
            <person name="Secka A."/>
            <person name="Antonio M."/>
            <person name="Oren A."/>
            <person name="Chaudhuri R.R."/>
            <person name="La Ragione R."/>
            <person name="Hildebrand F."/>
            <person name="Pallen M.J."/>
        </authorList>
    </citation>
    <scope>NUCLEOTIDE SEQUENCE</scope>
    <source>
        <strain evidence="9">CHK199-9574</strain>
    </source>
</reference>
<evidence type="ECO:0000256" key="2">
    <source>
        <dbReference type="ARBA" id="ARBA00022448"/>
    </source>
</evidence>
<dbReference type="SUPFAM" id="SSF161098">
    <property type="entry name" value="MetI-like"/>
    <property type="match status" value="1"/>
</dbReference>
<keyword evidence="3" id="KW-1003">Cell membrane</keyword>
<dbReference type="CDD" id="cd06261">
    <property type="entry name" value="TM_PBP2"/>
    <property type="match status" value="1"/>
</dbReference>